<name>A0ABV7IPK6_9SPHN</name>
<sequence>MTEQPYDLVLRGGTIIDGTGADPRPGDVAVKAGRIVAVGTVDGSGAEEIDAAGCIVTPGFVDIHTHYDGQVTWEHRLSPSSQHGVTTVVMGNCGVGFAPIRAHQRDMAIRLMEGVEDIPEPVMADGLPWAWESFTEYLDFIGSREADIDFAAQLPHNPLRVYVMGERGAYLEVPTEDDLATMRAMTTEAIRAGAIGVSTTLSWAHRFRNGDHVPTHEAQDREVMALAEGLRDAGTGVFQIIDNALRPSDERLARLRRIATTSGRPVSFTLAQTVGNPADLGEMLHGLDEAAADGLAIRAQVMPRPIGTLMGLDLSLHPFASCPSFAPLADLPLARKVAAMREPGLRERLLAEEPQEPHAFFRQIVSDLEMLFLLGDPPNYHPDPATSIAARARAEGRDPKAVIYDALLAREGKEILYRPSANRSGDRFEGAGAAMIASDHAIIGLGDGGAHYGMICDAAYTTYFLQHWAGHPDPARRVPLAKAIRKLTRDPAEAVGLADRGTIAVGQKADLNVIAIDRLALRPPSAVYDLPAGGRRLVQSAEGYEATVVSGVVTYRGGEPTGALPGRLVRGARAAA</sequence>
<evidence type="ECO:0000313" key="3">
    <source>
        <dbReference type="Proteomes" id="UP001595604"/>
    </source>
</evidence>
<dbReference type="Proteomes" id="UP001595604">
    <property type="component" value="Unassembled WGS sequence"/>
</dbReference>
<dbReference type="SUPFAM" id="SSF51556">
    <property type="entry name" value="Metallo-dependent hydrolases"/>
    <property type="match status" value="1"/>
</dbReference>
<dbReference type="PANTHER" id="PTHR11647:SF1">
    <property type="entry name" value="COLLAPSIN RESPONSE MEDIATOR PROTEIN"/>
    <property type="match status" value="1"/>
</dbReference>
<proteinExistence type="predicted"/>
<evidence type="ECO:0000313" key="2">
    <source>
        <dbReference type="EMBL" id="MFC3172851.1"/>
    </source>
</evidence>
<dbReference type="InterPro" id="IPR013108">
    <property type="entry name" value="Amidohydro_3"/>
</dbReference>
<dbReference type="Gene3D" id="2.30.40.10">
    <property type="entry name" value="Urease, subunit C, domain 1"/>
    <property type="match status" value="1"/>
</dbReference>
<protein>
    <submittedName>
        <fullName evidence="2">Amidohydrolase family protein</fullName>
    </submittedName>
</protein>
<gene>
    <name evidence="2" type="ORF">ACFOD9_01155</name>
</gene>
<dbReference type="PANTHER" id="PTHR11647">
    <property type="entry name" value="HYDRANTOINASE/DIHYDROPYRIMIDINASE FAMILY MEMBER"/>
    <property type="match status" value="1"/>
</dbReference>
<dbReference type="Gene3D" id="3.20.20.140">
    <property type="entry name" value="Metal-dependent hydrolases"/>
    <property type="match status" value="2"/>
</dbReference>
<dbReference type="InterPro" id="IPR050378">
    <property type="entry name" value="Metallo-dep_Hydrolases_sf"/>
</dbReference>
<dbReference type="SUPFAM" id="SSF51338">
    <property type="entry name" value="Composite domain of metallo-dependent hydrolases"/>
    <property type="match status" value="1"/>
</dbReference>
<reference evidence="3" key="1">
    <citation type="journal article" date="2019" name="Int. J. Syst. Evol. Microbiol.">
        <title>The Global Catalogue of Microorganisms (GCM) 10K type strain sequencing project: providing services to taxonomists for standard genome sequencing and annotation.</title>
        <authorList>
            <consortium name="The Broad Institute Genomics Platform"/>
            <consortium name="The Broad Institute Genome Sequencing Center for Infectious Disease"/>
            <person name="Wu L."/>
            <person name="Ma J."/>
        </authorList>
    </citation>
    <scope>NUCLEOTIDE SEQUENCE [LARGE SCALE GENOMIC DNA]</scope>
    <source>
        <strain evidence="3">KCTC 42984</strain>
    </source>
</reference>
<dbReference type="Pfam" id="PF07969">
    <property type="entry name" value="Amidohydro_3"/>
    <property type="match status" value="1"/>
</dbReference>
<organism evidence="2 3">
    <name type="scientific">Novosphingobium bradum</name>
    <dbReference type="NCBI Taxonomy" id="1737444"/>
    <lineage>
        <taxon>Bacteria</taxon>
        <taxon>Pseudomonadati</taxon>
        <taxon>Pseudomonadota</taxon>
        <taxon>Alphaproteobacteria</taxon>
        <taxon>Sphingomonadales</taxon>
        <taxon>Sphingomonadaceae</taxon>
        <taxon>Novosphingobium</taxon>
    </lineage>
</organism>
<dbReference type="CDD" id="cd01297">
    <property type="entry name" value="D-aminoacylase"/>
    <property type="match status" value="1"/>
</dbReference>
<comment type="caution">
    <text evidence="2">The sequence shown here is derived from an EMBL/GenBank/DDBJ whole genome shotgun (WGS) entry which is preliminary data.</text>
</comment>
<accession>A0ABV7IPK6</accession>
<keyword evidence="3" id="KW-1185">Reference proteome</keyword>
<dbReference type="InterPro" id="IPR032466">
    <property type="entry name" value="Metal_Hydrolase"/>
</dbReference>
<dbReference type="RefSeq" id="WP_379508246.1">
    <property type="nucleotide sequence ID" value="NZ_JBHRTQ010000001.1"/>
</dbReference>
<feature type="domain" description="Amidohydrolase 3" evidence="1">
    <location>
        <begin position="47"/>
        <end position="555"/>
    </location>
</feature>
<dbReference type="EMBL" id="JBHRTQ010000001">
    <property type="protein sequence ID" value="MFC3172851.1"/>
    <property type="molecule type" value="Genomic_DNA"/>
</dbReference>
<dbReference type="InterPro" id="IPR011059">
    <property type="entry name" value="Metal-dep_hydrolase_composite"/>
</dbReference>
<evidence type="ECO:0000259" key="1">
    <source>
        <dbReference type="Pfam" id="PF07969"/>
    </source>
</evidence>